<evidence type="ECO:0000259" key="2">
    <source>
        <dbReference type="Pfam" id="PF02517"/>
    </source>
</evidence>
<keyword evidence="3" id="KW-0378">Hydrolase</keyword>
<proteinExistence type="predicted"/>
<keyword evidence="1" id="KW-1133">Transmembrane helix</keyword>
<dbReference type="Proteomes" id="UP000475249">
    <property type="component" value="Unassembled WGS sequence"/>
</dbReference>
<evidence type="ECO:0000256" key="1">
    <source>
        <dbReference type="SAM" id="Phobius"/>
    </source>
</evidence>
<dbReference type="EMBL" id="WXYO01000002">
    <property type="protein sequence ID" value="NAS11529.1"/>
    <property type="molecule type" value="Genomic_DNA"/>
</dbReference>
<dbReference type="GO" id="GO:0080120">
    <property type="term" value="P:CAAX-box protein maturation"/>
    <property type="evidence" value="ECO:0007669"/>
    <property type="project" value="UniProtKB-ARBA"/>
</dbReference>
<organism evidence="3 4">
    <name type="scientific">Poritiphilus flavus</name>
    <dbReference type="NCBI Taxonomy" id="2697053"/>
    <lineage>
        <taxon>Bacteria</taxon>
        <taxon>Pseudomonadati</taxon>
        <taxon>Bacteroidota</taxon>
        <taxon>Flavobacteriia</taxon>
        <taxon>Flavobacteriales</taxon>
        <taxon>Flavobacteriaceae</taxon>
        <taxon>Poritiphilus</taxon>
    </lineage>
</organism>
<keyword evidence="1" id="KW-0472">Membrane</keyword>
<dbReference type="GO" id="GO:0004175">
    <property type="term" value="F:endopeptidase activity"/>
    <property type="evidence" value="ECO:0007669"/>
    <property type="project" value="UniProtKB-ARBA"/>
</dbReference>
<dbReference type="GO" id="GO:0006508">
    <property type="term" value="P:proteolysis"/>
    <property type="evidence" value="ECO:0007669"/>
    <property type="project" value="UniProtKB-KW"/>
</dbReference>
<reference evidence="3 4" key="1">
    <citation type="submission" date="2020-01" db="EMBL/GenBank/DDBJ databases">
        <title>Bacteria diversity of Porities sp.</title>
        <authorList>
            <person name="Wang G."/>
        </authorList>
    </citation>
    <scope>NUCLEOTIDE SEQUENCE [LARGE SCALE GENOMIC DNA]</scope>
    <source>
        <strain evidence="3 4">R33</strain>
    </source>
</reference>
<feature type="transmembrane region" description="Helical" evidence="1">
    <location>
        <begin position="201"/>
        <end position="216"/>
    </location>
</feature>
<feature type="transmembrane region" description="Helical" evidence="1">
    <location>
        <begin position="97"/>
        <end position="119"/>
    </location>
</feature>
<dbReference type="GO" id="GO:0008237">
    <property type="term" value="F:metallopeptidase activity"/>
    <property type="evidence" value="ECO:0007669"/>
    <property type="project" value="UniProtKB-KW"/>
</dbReference>
<keyword evidence="3" id="KW-0645">Protease</keyword>
<evidence type="ECO:0000313" key="3">
    <source>
        <dbReference type="EMBL" id="NAS11529.1"/>
    </source>
</evidence>
<evidence type="ECO:0000313" key="4">
    <source>
        <dbReference type="Proteomes" id="UP000475249"/>
    </source>
</evidence>
<feature type="transmembrane region" description="Helical" evidence="1">
    <location>
        <begin position="46"/>
        <end position="68"/>
    </location>
</feature>
<keyword evidence="3" id="KW-0482">Metalloprotease</keyword>
<dbReference type="Pfam" id="PF02517">
    <property type="entry name" value="Rce1-like"/>
    <property type="match status" value="1"/>
</dbReference>
<dbReference type="InterPro" id="IPR003675">
    <property type="entry name" value="Rce1/LyrA-like_dom"/>
</dbReference>
<feature type="transmembrane region" description="Helical" evidence="1">
    <location>
        <begin position="221"/>
        <end position="243"/>
    </location>
</feature>
<feature type="transmembrane region" description="Helical" evidence="1">
    <location>
        <begin position="20"/>
        <end position="40"/>
    </location>
</feature>
<keyword evidence="4" id="KW-1185">Reference proteome</keyword>
<name>A0A6L9EAQ8_9FLAO</name>
<sequence>MKTPFNIAQDQITFKKQVWYHFYMGFIILLFYVFISKFLVDLGYPGLTALLVVELLILVPLVTGHLLWKGKKLNGRASLKNVIAYTKKLSFKQYLKWSLIGFLSCILIYIPLYPLGLFVKESLFSWLPQWYFDPGFGTADTELIAKVFFAGIFIDGIAGPVAEELFFRGYLLPRMAYLKKWAPVVNGLFFGLYHFWQPHNYIGIIAVGIIISFVVWKKQNVYLGIIIHCALNILGALGGFLAASEGVMIAR</sequence>
<gene>
    <name evidence="3" type="ORF">GTQ38_05920</name>
</gene>
<comment type="caution">
    <text evidence="3">The sequence shown here is derived from an EMBL/GenBank/DDBJ whole genome shotgun (WGS) entry which is preliminary data.</text>
</comment>
<feature type="domain" description="CAAX prenyl protease 2/Lysostaphin resistance protein A-like" evidence="2">
    <location>
        <begin position="149"/>
        <end position="233"/>
    </location>
</feature>
<accession>A0A6L9EAQ8</accession>
<dbReference type="AlphaFoldDB" id="A0A6L9EAQ8"/>
<dbReference type="RefSeq" id="WP_161434550.1">
    <property type="nucleotide sequence ID" value="NZ_WXYO01000002.1"/>
</dbReference>
<keyword evidence="1" id="KW-0812">Transmembrane</keyword>
<protein>
    <submittedName>
        <fullName evidence="3">CPBP family intramembrane metalloprotease</fullName>
    </submittedName>
</protein>